<accession>A0A0A8ZC74</accession>
<name>A0A0A8ZC74_ARUDO</name>
<dbReference type="AlphaFoldDB" id="A0A0A8ZC74"/>
<sequence length="88" mass="9940">MAEAAGAAPARLRHARARRVRGRAGVVRGGRRRGPCLLARRSGARQVQARAQVRRVQADEQCRRRLRRACRMDVPRTFAVLRRQGEDA</sequence>
<dbReference type="EMBL" id="GBRH01263560">
    <property type="protein sequence ID" value="JAD34335.1"/>
    <property type="molecule type" value="Transcribed_RNA"/>
</dbReference>
<organism evidence="2">
    <name type="scientific">Arundo donax</name>
    <name type="common">Giant reed</name>
    <name type="synonym">Donax arundinaceus</name>
    <dbReference type="NCBI Taxonomy" id="35708"/>
    <lineage>
        <taxon>Eukaryota</taxon>
        <taxon>Viridiplantae</taxon>
        <taxon>Streptophyta</taxon>
        <taxon>Embryophyta</taxon>
        <taxon>Tracheophyta</taxon>
        <taxon>Spermatophyta</taxon>
        <taxon>Magnoliopsida</taxon>
        <taxon>Liliopsida</taxon>
        <taxon>Poales</taxon>
        <taxon>Poaceae</taxon>
        <taxon>PACMAD clade</taxon>
        <taxon>Arundinoideae</taxon>
        <taxon>Arundineae</taxon>
        <taxon>Arundo</taxon>
    </lineage>
</organism>
<feature type="region of interest" description="Disordered" evidence="1">
    <location>
        <begin position="1"/>
        <end position="29"/>
    </location>
</feature>
<protein>
    <submittedName>
        <fullName evidence="2">Uncharacterized protein</fullName>
    </submittedName>
</protein>
<evidence type="ECO:0000256" key="1">
    <source>
        <dbReference type="SAM" id="MobiDB-lite"/>
    </source>
</evidence>
<feature type="compositionally biased region" description="Basic residues" evidence="1">
    <location>
        <begin position="11"/>
        <end position="22"/>
    </location>
</feature>
<evidence type="ECO:0000313" key="2">
    <source>
        <dbReference type="EMBL" id="JAD34335.1"/>
    </source>
</evidence>
<feature type="compositionally biased region" description="Low complexity" evidence="1">
    <location>
        <begin position="1"/>
        <end position="10"/>
    </location>
</feature>
<reference evidence="2" key="1">
    <citation type="submission" date="2014-09" db="EMBL/GenBank/DDBJ databases">
        <authorList>
            <person name="Magalhaes I.L.F."/>
            <person name="Oliveira U."/>
            <person name="Santos F.R."/>
            <person name="Vidigal T.H.D.A."/>
            <person name="Brescovit A.D."/>
            <person name="Santos A.J."/>
        </authorList>
    </citation>
    <scope>NUCLEOTIDE SEQUENCE</scope>
    <source>
        <tissue evidence="2">Shoot tissue taken approximately 20 cm above the soil surface</tissue>
    </source>
</reference>
<reference evidence="2" key="2">
    <citation type="journal article" date="2015" name="Data Brief">
        <title>Shoot transcriptome of the giant reed, Arundo donax.</title>
        <authorList>
            <person name="Barrero R.A."/>
            <person name="Guerrero F.D."/>
            <person name="Moolhuijzen P."/>
            <person name="Goolsby J.A."/>
            <person name="Tidwell J."/>
            <person name="Bellgard S.E."/>
            <person name="Bellgard M.I."/>
        </authorList>
    </citation>
    <scope>NUCLEOTIDE SEQUENCE</scope>
    <source>
        <tissue evidence="2">Shoot tissue taken approximately 20 cm above the soil surface</tissue>
    </source>
</reference>
<proteinExistence type="predicted"/>